<accession>A0A1Y3AS78</accession>
<organism evidence="3 4">
    <name type="scientific">Euroglyphus maynei</name>
    <name type="common">Mayne's house dust mite</name>
    <dbReference type="NCBI Taxonomy" id="6958"/>
    <lineage>
        <taxon>Eukaryota</taxon>
        <taxon>Metazoa</taxon>
        <taxon>Ecdysozoa</taxon>
        <taxon>Arthropoda</taxon>
        <taxon>Chelicerata</taxon>
        <taxon>Arachnida</taxon>
        <taxon>Acari</taxon>
        <taxon>Acariformes</taxon>
        <taxon>Sarcoptiformes</taxon>
        <taxon>Astigmata</taxon>
        <taxon>Psoroptidia</taxon>
        <taxon>Analgoidea</taxon>
        <taxon>Pyroglyphidae</taxon>
        <taxon>Pyroglyphinae</taxon>
        <taxon>Euroglyphus</taxon>
    </lineage>
</organism>
<dbReference type="EMBL" id="MUJZ01063659">
    <property type="protein sequence ID" value="OTF70867.1"/>
    <property type="molecule type" value="Genomic_DNA"/>
</dbReference>
<protein>
    <submittedName>
        <fullName evidence="3">Uncharacterized protein</fullName>
    </submittedName>
</protein>
<keyword evidence="2" id="KW-0732">Signal</keyword>
<evidence type="ECO:0000313" key="3">
    <source>
        <dbReference type="EMBL" id="OTF70867.1"/>
    </source>
</evidence>
<dbReference type="SUPFAM" id="SSF81296">
    <property type="entry name" value="E set domains"/>
    <property type="match status" value="1"/>
</dbReference>
<name>A0A1Y3AS78_EURMA</name>
<sequence>MASQMFYSNIILFIIILISNYQMVVNGANLNYEDCGVHNVYSVNVNGCDEQRSTDDECVIVNKNSIQYYVTFAATTSARILFNNETFQQSDSSEMEITNIVGDLCQNPSKYDLDKCPIEANHILRIHKSINYLNKLPLNYQLILKDRYFSSNDPRQNSRLIACSQIRLRYYDSQYTTTDRPDRHTTNRPDDNDEYREWLEILTRVLRQSEELTNKTETKLRQYFPHQNSSDKNPIIKTLETQLIQLRIDITGIWLDIRHRLKRSNDDNTDMREFRLFVERSTETLWKHGEQLRLTLYLLDEFDWDFHNETNEWISKQISPILEQLSQRLRTMYGYLEQHHLEGNDQSRIEEFIEIINDYSDYINQNRPEKFDENYLDRMLIYVRYVEDRLFEMERKYYGDNYYHYDDDNNNDHYSTRRTMTTPRTTRRFRQN</sequence>
<dbReference type="Gene3D" id="2.60.40.770">
    <property type="match status" value="1"/>
</dbReference>
<evidence type="ECO:0000313" key="4">
    <source>
        <dbReference type="Proteomes" id="UP000194236"/>
    </source>
</evidence>
<feature type="region of interest" description="Disordered" evidence="1">
    <location>
        <begin position="409"/>
        <end position="432"/>
    </location>
</feature>
<proteinExistence type="predicted"/>
<feature type="chain" id="PRO_5012621455" evidence="2">
    <location>
        <begin position="28"/>
        <end position="432"/>
    </location>
</feature>
<evidence type="ECO:0000256" key="1">
    <source>
        <dbReference type="SAM" id="MobiDB-lite"/>
    </source>
</evidence>
<comment type="caution">
    <text evidence="3">The sequence shown here is derived from an EMBL/GenBank/DDBJ whole genome shotgun (WGS) entry which is preliminary data.</text>
</comment>
<gene>
    <name evidence="3" type="ORF">BLA29_002254</name>
</gene>
<dbReference type="AlphaFoldDB" id="A0A1Y3AS78"/>
<dbReference type="OrthoDB" id="6504815at2759"/>
<dbReference type="InterPro" id="IPR014756">
    <property type="entry name" value="Ig_E-set"/>
</dbReference>
<evidence type="ECO:0000256" key="2">
    <source>
        <dbReference type="SAM" id="SignalP"/>
    </source>
</evidence>
<keyword evidence="4" id="KW-1185">Reference proteome</keyword>
<reference evidence="3 4" key="1">
    <citation type="submission" date="2017-03" db="EMBL/GenBank/DDBJ databases">
        <title>Genome Survey of Euroglyphus maynei.</title>
        <authorList>
            <person name="Arlian L.G."/>
            <person name="Morgan M.S."/>
            <person name="Rider S.D."/>
        </authorList>
    </citation>
    <scope>NUCLEOTIDE SEQUENCE [LARGE SCALE GENOMIC DNA]</scope>
    <source>
        <strain evidence="3">Arlian Lab</strain>
        <tissue evidence="3">Whole body</tissue>
    </source>
</reference>
<dbReference type="Proteomes" id="UP000194236">
    <property type="component" value="Unassembled WGS sequence"/>
</dbReference>
<feature type="signal peptide" evidence="2">
    <location>
        <begin position="1"/>
        <end position="27"/>
    </location>
</feature>